<protein>
    <recommendedName>
        <fullName evidence="10">Nodulin-like domain-containing protein</fullName>
    </recommendedName>
</protein>
<reference evidence="8 9" key="1">
    <citation type="submission" date="2024-05" db="EMBL/GenBank/DDBJ databases">
        <title>Haplotype-resolved chromosome-level genome assembly of Huyou (Citrus changshanensis).</title>
        <authorList>
            <person name="Miao C."/>
            <person name="Chen W."/>
            <person name="Wu Y."/>
            <person name="Wang L."/>
            <person name="Zhao S."/>
            <person name="Grierson D."/>
            <person name="Xu C."/>
            <person name="Chen K."/>
        </authorList>
    </citation>
    <scope>NUCLEOTIDE SEQUENCE [LARGE SCALE GENOMIC DNA]</scope>
    <source>
        <strain evidence="8">01-14</strain>
        <tissue evidence="8">Leaf</tissue>
    </source>
</reference>
<proteinExistence type="predicted"/>
<feature type="transmembrane region" description="Helical" evidence="5">
    <location>
        <begin position="181"/>
        <end position="202"/>
    </location>
</feature>
<feature type="domain" description="Nodulin-like" evidence="6">
    <location>
        <begin position="13"/>
        <end position="255"/>
    </location>
</feature>
<feature type="transmembrane region" description="Helical" evidence="5">
    <location>
        <begin position="12"/>
        <end position="33"/>
    </location>
</feature>
<dbReference type="Proteomes" id="UP001428341">
    <property type="component" value="Unassembled WGS sequence"/>
</dbReference>
<comment type="subcellular location">
    <subcellularLocation>
        <location evidence="1">Membrane</location>
        <topology evidence="1">Multi-pass membrane protein</topology>
    </subcellularLocation>
</comment>
<keyword evidence="9" id="KW-1185">Reference proteome</keyword>
<evidence type="ECO:0000313" key="8">
    <source>
        <dbReference type="EMBL" id="KAK9186725.1"/>
    </source>
</evidence>
<keyword evidence="3 5" id="KW-1133">Transmembrane helix</keyword>
<feature type="transmembrane region" description="Helical" evidence="5">
    <location>
        <begin position="385"/>
        <end position="403"/>
    </location>
</feature>
<gene>
    <name evidence="8" type="ORF">WN944_018113</name>
</gene>
<dbReference type="InterPro" id="IPR056555">
    <property type="entry name" value="NFD4_C"/>
</dbReference>
<feature type="domain" description="NFD4 C-terminal" evidence="7">
    <location>
        <begin position="305"/>
        <end position="513"/>
    </location>
</feature>
<feature type="transmembrane region" description="Helical" evidence="5">
    <location>
        <begin position="77"/>
        <end position="102"/>
    </location>
</feature>
<dbReference type="Pfam" id="PF23262">
    <property type="entry name" value="NFD4_C"/>
    <property type="match status" value="1"/>
</dbReference>
<dbReference type="AlphaFoldDB" id="A0AAP0QDU1"/>
<accession>A0AAP0QDU1</accession>
<keyword evidence="4 5" id="KW-0472">Membrane</keyword>
<feature type="transmembrane region" description="Helical" evidence="5">
    <location>
        <begin position="486"/>
        <end position="507"/>
    </location>
</feature>
<feature type="transmembrane region" description="Helical" evidence="5">
    <location>
        <begin position="317"/>
        <end position="337"/>
    </location>
</feature>
<evidence type="ECO:0000256" key="5">
    <source>
        <dbReference type="SAM" id="Phobius"/>
    </source>
</evidence>
<evidence type="ECO:0000259" key="6">
    <source>
        <dbReference type="Pfam" id="PF06813"/>
    </source>
</evidence>
<feature type="transmembrane region" description="Helical" evidence="5">
    <location>
        <begin position="147"/>
        <end position="169"/>
    </location>
</feature>
<evidence type="ECO:0000256" key="3">
    <source>
        <dbReference type="ARBA" id="ARBA00022989"/>
    </source>
</evidence>
<evidence type="ECO:0000256" key="2">
    <source>
        <dbReference type="ARBA" id="ARBA00022692"/>
    </source>
</evidence>
<dbReference type="InterPro" id="IPR010658">
    <property type="entry name" value="Nodulin-like"/>
</dbReference>
<feature type="transmembrane region" description="Helical" evidence="5">
    <location>
        <begin position="349"/>
        <end position="373"/>
    </location>
</feature>
<dbReference type="EMBL" id="JBCGBO010000007">
    <property type="protein sequence ID" value="KAK9186725.1"/>
    <property type="molecule type" value="Genomic_DNA"/>
</dbReference>
<dbReference type="PANTHER" id="PTHR21576:SF11">
    <property type="entry name" value="MAJOR FACILITATOR SUPERFAMILY PROTEIN"/>
    <property type="match status" value="1"/>
</dbReference>
<feature type="transmembrane region" description="Helical" evidence="5">
    <location>
        <begin position="409"/>
        <end position="429"/>
    </location>
</feature>
<evidence type="ECO:0000256" key="4">
    <source>
        <dbReference type="ARBA" id="ARBA00023136"/>
    </source>
</evidence>
<sequence>MDSPFGYRQYILPWLILGGIALLQAMNGTRFIYAACFKLIHKYYGISRVQLNNLIVASESARLLESISSFASEHLPAWMILIIGLIFGSIGYGVQFLCIIYHDEFAFNLSYQQILLLNFIAGNSICWINTYCELVAIRKFKHSHENIMALASSYSGFSGKIYTCFVEGLKGKKLLGSSNTSIFFLLCCVAPAMIGLVLAMLNCVEVTECEEAKMFPFMLVIAIATGVYATIIEPYTQLSPKLRVVSLVLVVMLPFVVALLVTANQLILEILWGMKVMPERDRSCQGLKDTIKDDKRKKESNTEDGDTKNLLKTVDFWLFYLMNMCGTTLGMVYLSNLDIICDLKGYHEASFLMATSSFSLFFGKIFSVIFSWYTREKSFKSKAATSVMLIMMPMPLAFFLLIGNSNACLYISTGIIGTGTGAINVIIAASTSEFIGSPVSFVHQTIVGSNVPIGILLFGYLAAHSYQREGEHDRKICMGVLKCHQLIFTVWGSISFIGTMLSFVLYLRMRRKHSQ</sequence>
<dbReference type="PANTHER" id="PTHR21576">
    <property type="entry name" value="UNCHARACTERIZED NODULIN-LIKE PROTEIN"/>
    <property type="match status" value="1"/>
</dbReference>
<comment type="caution">
    <text evidence="8">The sequence shown here is derived from an EMBL/GenBank/DDBJ whole genome shotgun (WGS) entry which is preliminary data.</text>
</comment>
<dbReference type="SUPFAM" id="SSF103473">
    <property type="entry name" value="MFS general substrate transporter"/>
    <property type="match status" value="1"/>
</dbReference>
<evidence type="ECO:0000259" key="7">
    <source>
        <dbReference type="Pfam" id="PF23262"/>
    </source>
</evidence>
<feature type="transmembrane region" description="Helical" evidence="5">
    <location>
        <begin position="214"/>
        <end position="232"/>
    </location>
</feature>
<evidence type="ECO:0008006" key="10">
    <source>
        <dbReference type="Google" id="ProtNLM"/>
    </source>
</evidence>
<dbReference type="Pfam" id="PF06813">
    <property type="entry name" value="Nodulin-like"/>
    <property type="match status" value="1"/>
</dbReference>
<feature type="transmembrane region" description="Helical" evidence="5">
    <location>
        <begin position="441"/>
        <end position="466"/>
    </location>
</feature>
<dbReference type="GO" id="GO:0016020">
    <property type="term" value="C:membrane"/>
    <property type="evidence" value="ECO:0007669"/>
    <property type="project" value="UniProtKB-SubCell"/>
</dbReference>
<organism evidence="8 9">
    <name type="scientific">Citrus x changshan-huyou</name>
    <dbReference type="NCBI Taxonomy" id="2935761"/>
    <lineage>
        <taxon>Eukaryota</taxon>
        <taxon>Viridiplantae</taxon>
        <taxon>Streptophyta</taxon>
        <taxon>Embryophyta</taxon>
        <taxon>Tracheophyta</taxon>
        <taxon>Spermatophyta</taxon>
        <taxon>Magnoliopsida</taxon>
        <taxon>eudicotyledons</taxon>
        <taxon>Gunneridae</taxon>
        <taxon>Pentapetalae</taxon>
        <taxon>rosids</taxon>
        <taxon>malvids</taxon>
        <taxon>Sapindales</taxon>
        <taxon>Rutaceae</taxon>
        <taxon>Aurantioideae</taxon>
        <taxon>Citrus</taxon>
    </lineage>
</organism>
<name>A0AAP0QDU1_9ROSI</name>
<feature type="transmembrane region" description="Helical" evidence="5">
    <location>
        <begin position="114"/>
        <end position="135"/>
    </location>
</feature>
<dbReference type="InterPro" id="IPR036259">
    <property type="entry name" value="MFS_trans_sf"/>
</dbReference>
<evidence type="ECO:0000256" key="1">
    <source>
        <dbReference type="ARBA" id="ARBA00004141"/>
    </source>
</evidence>
<keyword evidence="2 5" id="KW-0812">Transmembrane</keyword>
<feature type="transmembrane region" description="Helical" evidence="5">
    <location>
        <begin position="244"/>
        <end position="272"/>
    </location>
</feature>
<evidence type="ECO:0000313" key="9">
    <source>
        <dbReference type="Proteomes" id="UP001428341"/>
    </source>
</evidence>